<dbReference type="KEGG" id="ntr:B0W44_17080"/>
<dbReference type="EMBL" id="CP019699">
    <property type="protein sequence ID" value="AQS57202.1"/>
    <property type="molecule type" value="Genomic_DNA"/>
</dbReference>
<dbReference type="OrthoDB" id="2678531at2"/>
<evidence type="ECO:0000313" key="2">
    <source>
        <dbReference type="EMBL" id="AQS57202.1"/>
    </source>
</evidence>
<dbReference type="SUPFAM" id="SSF55729">
    <property type="entry name" value="Acyl-CoA N-acyltransferases (Nat)"/>
    <property type="match status" value="1"/>
</dbReference>
<sequence>MATIVRLATEKDVPRIERLLKKANVHASGVDKPGTTFLVVESQKRDTSQLIGTAGVELYGKKALLRSLVVDSGAGNARIGVEVMRVLLAFVQEQGVQELYLLTRMPSLFFEPLGFSKIDRDALPDDIKMSTHVQDSGSEAVTMVHWLG</sequence>
<dbReference type="InterPro" id="IPR016181">
    <property type="entry name" value="Acyl_CoA_acyltransferase"/>
</dbReference>
<dbReference type="InterPro" id="IPR000182">
    <property type="entry name" value="GNAT_dom"/>
</dbReference>
<gene>
    <name evidence="2" type="ORF">B0W44_17080</name>
</gene>
<dbReference type="RefSeq" id="WP_077721068.1">
    <property type="nucleotide sequence ID" value="NZ_CP019699.1"/>
</dbReference>
<reference evidence="2 3" key="1">
    <citation type="journal article" date="2015" name="Int. J. Syst. Evol. Microbiol.">
        <title>Novibacillus thermophilus gen. nov., sp. nov., a Gram-staining-negative and moderately thermophilic member of the family Thermoactinomycetaceae.</title>
        <authorList>
            <person name="Yang G."/>
            <person name="Chen J."/>
            <person name="Zhou S."/>
        </authorList>
    </citation>
    <scope>NUCLEOTIDE SEQUENCE [LARGE SCALE GENOMIC DNA]</scope>
    <source>
        <strain evidence="2 3">SG-1</strain>
    </source>
</reference>
<keyword evidence="3" id="KW-1185">Reference proteome</keyword>
<accession>A0A1U9KAZ7</accession>
<dbReference type="Pfam" id="PF00583">
    <property type="entry name" value="Acetyltransf_1"/>
    <property type="match status" value="1"/>
</dbReference>
<dbReference type="STRING" id="1471761.B0W44_17080"/>
<proteinExistence type="predicted"/>
<organism evidence="2 3">
    <name type="scientific">Novibacillus thermophilus</name>
    <dbReference type="NCBI Taxonomy" id="1471761"/>
    <lineage>
        <taxon>Bacteria</taxon>
        <taxon>Bacillati</taxon>
        <taxon>Bacillota</taxon>
        <taxon>Bacilli</taxon>
        <taxon>Bacillales</taxon>
        <taxon>Thermoactinomycetaceae</taxon>
        <taxon>Novibacillus</taxon>
    </lineage>
</organism>
<name>A0A1U9KAZ7_9BACL</name>
<feature type="domain" description="N-acetyltransferase" evidence="1">
    <location>
        <begin position="3"/>
        <end position="134"/>
    </location>
</feature>
<evidence type="ECO:0000259" key="1">
    <source>
        <dbReference type="PROSITE" id="PS51186"/>
    </source>
</evidence>
<dbReference type="GO" id="GO:0016747">
    <property type="term" value="F:acyltransferase activity, transferring groups other than amino-acyl groups"/>
    <property type="evidence" value="ECO:0007669"/>
    <property type="project" value="InterPro"/>
</dbReference>
<dbReference type="Gene3D" id="3.40.630.30">
    <property type="match status" value="1"/>
</dbReference>
<dbReference type="AlphaFoldDB" id="A0A1U9KAZ7"/>
<dbReference type="Proteomes" id="UP000188603">
    <property type="component" value="Chromosome"/>
</dbReference>
<evidence type="ECO:0000313" key="3">
    <source>
        <dbReference type="Proteomes" id="UP000188603"/>
    </source>
</evidence>
<protein>
    <recommendedName>
        <fullName evidence="1">N-acetyltransferase domain-containing protein</fullName>
    </recommendedName>
</protein>
<dbReference type="PROSITE" id="PS51186">
    <property type="entry name" value="GNAT"/>
    <property type="match status" value="1"/>
</dbReference>